<evidence type="ECO:0000259" key="4">
    <source>
        <dbReference type="Pfam" id="PF13439"/>
    </source>
</evidence>
<dbReference type="SUPFAM" id="SSF53756">
    <property type="entry name" value="UDP-Glycosyltransferase/glycogen phosphorylase"/>
    <property type="match status" value="1"/>
</dbReference>
<dbReference type="GO" id="GO:0016757">
    <property type="term" value="F:glycosyltransferase activity"/>
    <property type="evidence" value="ECO:0007669"/>
    <property type="project" value="UniProtKB-KW"/>
</dbReference>
<comment type="caution">
    <text evidence="5">The sequence shown here is derived from an EMBL/GenBank/DDBJ whole genome shotgun (WGS) entry which is preliminary data.</text>
</comment>
<dbReference type="PANTHER" id="PTHR45947:SF3">
    <property type="entry name" value="SULFOQUINOVOSYL TRANSFERASE SQD2"/>
    <property type="match status" value="1"/>
</dbReference>
<keyword evidence="1" id="KW-0328">Glycosyltransferase</keyword>
<dbReference type="Proteomes" id="UP001183643">
    <property type="component" value="Unassembled WGS sequence"/>
</dbReference>
<dbReference type="RefSeq" id="WP_310375982.1">
    <property type="nucleotide sequence ID" value="NZ_JAVDYB010000001.1"/>
</dbReference>
<dbReference type="InterPro" id="IPR028098">
    <property type="entry name" value="Glyco_trans_4-like_N"/>
</dbReference>
<evidence type="ECO:0000313" key="6">
    <source>
        <dbReference type="Proteomes" id="UP001183643"/>
    </source>
</evidence>
<protein>
    <submittedName>
        <fullName evidence="5">Glycosyltransferase involved in cell wall biosynthesis</fullName>
    </submittedName>
</protein>
<dbReference type="InterPro" id="IPR050194">
    <property type="entry name" value="Glycosyltransferase_grp1"/>
</dbReference>
<dbReference type="PANTHER" id="PTHR45947">
    <property type="entry name" value="SULFOQUINOVOSYL TRANSFERASE SQD2"/>
    <property type="match status" value="1"/>
</dbReference>
<gene>
    <name evidence="5" type="ORF">J2S41_007836</name>
</gene>
<accession>A0AAE3YZ82</accession>
<dbReference type="Pfam" id="PF00534">
    <property type="entry name" value="Glycos_transf_1"/>
    <property type="match status" value="1"/>
</dbReference>
<dbReference type="AlphaFoldDB" id="A0AAE3YZ82"/>
<proteinExistence type="predicted"/>
<dbReference type="InterPro" id="IPR001296">
    <property type="entry name" value="Glyco_trans_1"/>
</dbReference>
<keyword evidence="6" id="KW-1185">Reference proteome</keyword>
<dbReference type="Gene3D" id="3.40.50.2000">
    <property type="entry name" value="Glycogen Phosphorylase B"/>
    <property type="match status" value="2"/>
</dbReference>
<dbReference type="GO" id="GO:1901137">
    <property type="term" value="P:carbohydrate derivative biosynthetic process"/>
    <property type="evidence" value="ECO:0007669"/>
    <property type="project" value="UniProtKB-ARBA"/>
</dbReference>
<sequence length="400" mass="43456">MRILIGSDTYAPHINGASYFTQRLASALSERHEVHVVSPATGLRSGTRTTEAGIVEHRVRSLPVPTRPDFRYCLPVGLRRAAGRILDEVRPDVVHVQSHFPVCRALVAAAHERGIFVVATNHFMPENLAHYLPIGEAGRETVHAWAWRDAARVFAHADVVTAPTPYAAALATVAGVPGPVLPISCGIDLTRFRDTGDGAGFRQRYGLADKPTVTFVGRLDAEKNLDVLVRAFAVVRRELDSQLLLVGTGAEERALRAAARQLGVEEDVRFAGFVPDEELPSAYAASTVFVNPGTAELQSLVTLEAMACGRPVLGANAAALPHLVIDDQTGWLFEPGDTRALSRRLITLLRDPELAVAMGRRARAVAEQHDESRSITAFEQLYAIGHDRVHPRREPVGAAR</sequence>
<keyword evidence="2" id="KW-0808">Transferase</keyword>
<dbReference type="Pfam" id="PF13439">
    <property type="entry name" value="Glyco_transf_4"/>
    <property type="match status" value="1"/>
</dbReference>
<organism evidence="5 6">
    <name type="scientific">Catenuloplanes atrovinosus</name>
    <dbReference type="NCBI Taxonomy" id="137266"/>
    <lineage>
        <taxon>Bacteria</taxon>
        <taxon>Bacillati</taxon>
        <taxon>Actinomycetota</taxon>
        <taxon>Actinomycetes</taxon>
        <taxon>Micromonosporales</taxon>
        <taxon>Micromonosporaceae</taxon>
        <taxon>Catenuloplanes</taxon>
    </lineage>
</organism>
<evidence type="ECO:0000313" key="5">
    <source>
        <dbReference type="EMBL" id="MDR7281058.1"/>
    </source>
</evidence>
<feature type="domain" description="Glycosyltransferase subfamily 4-like N-terminal" evidence="4">
    <location>
        <begin position="14"/>
        <end position="191"/>
    </location>
</feature>
<evidence type="ECO:0000256" key="1">
    <source>
        <dbReference type="ARBA" id="ARBA00022676"/>
    </source>
</evidence>
<feature type="domain" description="Glycosyl transferase family 1" evidence="3">
    <location>
        <begin position="205"/>
        <end position="364"/>
    </location>
</feature>
<reference evidence="5" key="1">
    <citation type="submission" date="2023-07" db="EMBL/GenBank/DDBJ databases">
        <title>Sequencing the genomes of 1000 actinobacteria strains.</title>
        <authorList>
            <person name="Klenk H.-P."/>
        </authorList>
    </citation>
    <scope>NUCLEOTIDE SEQUENCE</scope>
    <source>
        <strain evidence="5">DSM 44707</strain>
    </source>
</reference>
<evidence type="ECO:0000256" key="2">
    <source>
        <dbReference type="ARBA" id="ARBA00022679"/>
    </source>
</evidence>
<name>A0AAE3YZ82_9ACTN</name>
<evidence type="ECO:0000259" key="3">
    <source>
        <dbReference type="Pfam" id="PF00534"/>
    </source>
</evidence>
<dbReference type="EMBL" id="JAVDYB010000001">
    <property type="protein sequence ID" value="MDR7281058.1"/>
    <property type="molecule type" value="Genomic_DNA"/>
</dbReference>